<dbReference type="NCBIfam" id="TIGR00005">
    <property type="entry name" value="rluA_subfam"/>
    <property type="match status" value="1"/>
</dbReference>
<dbReference type="RefSeq" id="WP_249322360.1">
    <property type="nucleotide sequence ID" value="NZ_JACRTK010000001.1"/>
</dbReference>
<name>A0A926ILH0_9FIRM</name>
<dbReference type="SUPFAM" id="SSF55120">
    <property type="entry name" value="Pseudouridine synthase"/>
    <property type="match status" value="1"/>
</dbReference>
<dbReference type="CDD" id="cd02869">
    <property type="entry name" value="PseudoU_synth_RluA_like"/>
    <property type="match status" value="1"/>
</dbReference>
<evidence type="ECO:0000256" key="6">
    <source>
        <dbReference type="RuleBase" id="RU362028"/>
    </source>
</evidence>
<proteinExistence type="inferred from homology"/>
<evidence type="ECO:0000256" key="1">
    <source>
        <dbReference type="ARBA" id="ARBA00000073"/>
    </source>
</evidence>
<dbReference type="InterPro" id="IPR006224">
    <property type="entry name" value="PsdUridine_synth_RluA-like_CS"/>
</dbReference>
<evidence type="ECO:0000259" key="7">
    <source>
        <dbReference type="Pfam" id="PF00849"/>
    </source>
</evidence>
<protein>
    <recommendedName>
        <fullName evidence="6">Pseudouridine synthase</fullName>
        <ecNumber evidence="6">5.4.99.-</ecNumber>
    </recommendedName>
</protein>
<dbReference type="PANTHER" id="PTHR21600:SF44">
    <property type="entry name" value="RIBOSOMAL LARGE SUBUNIT PSEUDOURIDINE SYNTHASE D"/>
    <property type="match status" value="1"/>
</dbReference>
<reference evidence="8 9" key="1">
    <citation type="submission" date="2020-08" db="EMBL/GenBank/DDBJ databases">
        <title>Genome public.</title>
        <authorList>
            <person name="Liu C."/>
            <person name="Sun Q."/>
        </authorList>
    </citation>
    <scope>NUCLEOTIDE SEQUENCE [LARGE SCALE GENOMIC DNA]</scope>
    <source>
        <strain evidence="8 9">NSJ-26</strain>
    </source>
</reference>
<keyword evidence="3 6" id="KW-0413">Isomerase</keyword>
<dbReference type="EC" id="5.4.99.-" evidence="6"/>
<dbReference type="Gene3D" id="3.30.2350.10">
    <property type="entry name" value="Pseudouridine synthase"/>
    <property type="match status" value="1"/>
</dbReference>
<evidence type="ECO:0000256" key="4">
    <source>
        <dbReference type="PIRSR" id="PIRSR606225-1"/>
    </source>
</evidence>
<dbReference type="Pfam" id="PF00849">
    <property type="entry name" value="PseudoU_synth_2"/>
    <property type="match status" value="1"/>
</dbReference>
<dbReference type="GO" id="GO:0140098">
    <property type="term" value="F:catalytic activity, acting on RNA"/>
    <property type="evidence" value="ECO:0007669"/>
    <property type="project" value="UniProtKB-ARBA"/>
</dbReference>
<dbReference type="GO" id="GO:0009982">
    <property type="term" value="F:pseudouridine synthase activity"/>
    <property type="evidence" value="ECO:0007669"/>
    <property type="project" value="InterPro"/>
</dbReference>
<evidence type="ECO:0000256" key="2">
    <source>
        <dbReference type="ARBA" id="ARBA00010876"/>
    </source>
</evidence>
<dbReference type="InterPro" id="IPR006145">
    <property type="entry name" value="PsdUridine_synth_RsuA/RluA"/>
</dbReference>
<evidence type="ECO:0000256" key="5">
    <source>
        <dbReference type="PROSITE-ProRule" id="PRU00182"/>
    </source>
</evidence>
<comment type="catalytic activity">
    <reaction evidence="1 6">
        <text>a uridine in RNA = a pseudouridine in RNA</text>
        <dbReference type="Rhea" id="RHEA:48348"/>
        <dbReference type="Rhea" id="RHEA-COMP:12068"/>
        <dbReference type="Rhea" id="RHEA-COMP:12069"/>
        <dbReference type="ChEBI" id="CHEBI:65314"/>
        <dbReference type="ChEBI" id="CHEBI:65315"/>
    </reaction>
</comment>
<dbReference type="InterPro" id="IPR006225">
    <property type="entry name" value="PsdUridine_synth_RluC/D"/>
</dbReference>
<comment type="similarity">
    <text evidence="2 6">Belongs to the pseudouridine synthase RluA family.</text>
</comment>
<dbReference type="GO" id="GO:0003723">
    <property type="term" value="F:RNA binding"/>
    <property type="evidence" value="ECO:0007669"/>
    <property type="project" value="UniProtKB-KW"/>
</dbReference>
<dbReference type="AlphaFoldDB" id="A0A926ILH0"/>
<accession>A0A926ILH0</accession>
<dbReference type="InterPro" id="IPR050188">
    <property type="entry name" value="RluA_PseudoU_synthase"/>
</dbReference>
<keyword evidence="5" id="KW-0694">RNA-binding</keyword>
<dbReference type="PROSITE" id="PS50889">
    <property type="entry name" value="S4"/>
    <property type="match status" value="1"/>
</dbReference>
<dbReference type="EMBL" id="JACRTK010000001">
    <property type="protein sequence ID" value="MBC8589546.1"/>
    <property type="molecule type" value="Genomic_DNA"/>
</dbReference>
<keyword evidence="9" id="KW-1185">Reference proteome</keyword>
<feature type="active site" evidence="4">
    <location>
        <position position="137"/>
    </location>
</feature>
<comment type="caution">
    <text evidence="8">The sequence shown here is derived from an EMBL/GenBank/DDBJ whole genome shotgun (WGS) entry which is preliminary data.</text>
</comment>
<dbReference type="InterPro" id="IPR020103">
    <property type="entry name" value="PsdUridine_synth_cat_dom_sf"/>
</dbReference>
<sequence>MDYLVENENNIVFKCTKENLTLEEFLFDQELSGRLFRKLYKAKHIYVNGEFQRKDLKLKIGDMVSVYMEDEISNVEPEKMDLDIVYEDHDLLILNKKSDMVVHLTKSHETNTLSNGIAYYFQEKNIKRKIRFVNRLDMDTTGLLIVAKNPFAHQQIAIQFENNTVKKKYLALVDGIVEKNQDIIDRPIGREEERSIKKVVTKDGQRALTKYKVKERLKNTTLLDIQIYTGRSHQIRVHLNHIGHPIIGDVLYGKESPYIKRQALHSYYLQIKHPRTKESIEFNAILPEDMTRLINLMKD</sequence>
<comment type="function">
    <text evidence="6">Responsible for synthesis of pseudouridine from uracil.</text>
</comment>
<evidence type="ECO:0000313" key="9">
    <source>
        <dbReference type="Proteomes" id="UP000601522"/>
    </source>
</evidence>
<evidence type="ECO:0000256" key="3">
    <source>
        <dbReference type="ARBA" id="ARBA00023235"/>
    </source>
</evidence>
<feature type="domain" description="Pseudouridine synthase RsuA/RluA-like" evidence="7">
    <location>
        <begin position="90"/>
        <end position="241"/>
    </location>
</feature>
<evidence type="ECO:0000313" key="8">
    <source>
        <dbReference type="EMBL" id="MBC8589546.1"/>
    </source>
</evidence>
<dbReference type="CDD" id="cd00165">
    <property type="entry name" value="S4"/>
    <property type="match status" value="1"/>
</dbReference>
<dbReference type="PANTHER" id="PTHR21600">
    <property type="entry name" value="MITOCHONDRIAL RNA PSEUDOURIDINE SYNTHASE"/>
    <property type="match status" value="1"/>
</dbReference>
<dbReference type="PROSITE" id="PS01129">
    <property type="entry name" value="PSI_RLU"/>
    <property type="match status" value="1"/>
</dbReference>
<dbReference type="Proteomes" id="UP000601522">
    <property type="component" value="Unassembled WGS sequence"/>
</dbReference>
<dbReference type="GO" id="GO:0000455">
    <property type="term" value="P:enzyme-directed rRNA pseudouridine synthesis"/>
    <property type="evidence" value="ECO:0007669"/>
    <property type="project" value="TreeGrafter"/>
</dbReference>
<gene>
    <name evidence="8" type="ORF">H8689_00105</name>
</gene>
<organism evidence="8 9">
    <name type="scientific">Wansuia hejianensis</name>
    <dbReference type="NCBI Taxonomy" id="2763667"/>
    <lineage>
        <taxon>Bacteria</taxon>
        <taxon>Bacillati</taxon>
        <taxon>Bacillota</taxon>
        <taxon>Clostridia</taxon>
        <taxon>Lachnospirales</taxon>
        <taxon>Lachnospiraceae</taxon>
        <taxon>Wansuia</taxon>
    </lineage>
</organism>